<comment type="caution">
    <text evidence="2">The sequence shown here is derived from an EMBL/GenBank/DDBJ whole genome shotgun (WGS) entry which is preliminary data.</text>
</comment>
<feature type="region of interest" description="Disordered" evidence="1">
    <location>
        <begin position="540"/>
        <end position="567"/>
    </location>
</feature>
<evidence type="ECO:0000256" key="1">
    <source>
        <dbReference type="SAM" id="MobiDB-lite"/>
    </source>
</evidence>
<keyword evidence="3" id="KW-1185">Reference proteome</keyword>
<organism evidence="2 3">
    <name type="scientific">Neurospora hispaniola</name>
    <dbReference type="NCBI Taxonomy" id="588809"/>
    <lineage>
        <taxon>Eukaryota</taxon>
        <taxon>Fungi</taxon>
        <taxon>Dikarya</taxon>
        <taxon>Ascomycota</taxon>
        <taxon>Pezizomycotina</taxon>
        <taxon>Sordariomycetes</taxon>
        <taxon>Sordariomycetidae</taxon>
        <taxon>Sordariales</taxon>
        <taxon>Sordariaceae</taxon>
        <taxon>Neurospora</taxon>
    </lineage>
</organism>
<feature type="compositionally biased region" description="Basic and acidic residues" evidence="1">
    <location>
        <begin position="551"/>
        <end position="567"/>
    </location>
</feature>
<dbReference type="AlphaFoldDB" id="A0AAJ0I2X1"/>
<gene>
    <name evidence="2" type="ORF">B0T23DRAFT_184218</name>
</gene>
<dbReference type="EMBL" id="JAULSX010000006">
    <property type="protein sequence ID" value="KAK3488769.1"/>
    <property type="molecule type" value="Genomic_DNA"/>
</dbReference>
<sequence>MDSFQETLEAVQKVLQPYTRPREEAAHIRRILTLHLSSGLKDGATLTEPLSLTESSEVPPYSQDTRGLYREFLEALRANIKARKEYHTLSQKRSHHEVSIPKPTEIQSNYLLNHLTNLKIQKRQEKLLVVKKNLDLLRQKPAASPDFLDHQKLSRVCRPLPEVPTEIINSLALEETSENITASSSVRLEDLVETLEHRTFQTKLSLKQEETLLENAKSHPFAVQPEEINPKAKLQALNATRTELINWVETELGKASGEEKDGGGERARQDDFQVQRDQQLTHKTQLLNQQLASIKEKYAEYLSKRKALLELVTTQLRSLPSLDFPAITAFSSSPSAASHERSSTQAAAAAAAEAPTPAPIIDHLLTPTLTHLLTLSHEHKGLMAHKTHITTLLTKQLRENAQVLDHLVEESQLIPAHATAVVVHKKHDDDPNAMMSSRLVNPWVSAADSAKIATFEVVVEKIEKGQIALEGAIRMLGEADRLLGRGLQQQPQQQQQRQKSVKAACGEEEGNDDDNDGDDDEVGEESDIWLVEGQKSLKITNSTGGSGLGTRYDEGGRKGKETAGHREGGCLSMWNMVDVDVGLEKTG</sequence>
<protein>
    <submittedName>
        <fullName evidence="2">Uncharacterized protein</fullName>
    </submittedName>
</protein>
<dbReference type="Proteomes" id="UP001285908">
    <property type="component" value="Unassembled WGS sequence"/>
</dbReference>
<reference evidence="2 3" key="1">
    <citation type="journal article" date="2023" name="Mol. Phylogenet. Evol.">
        <title>Genome-scale phylogeny and comparative genomics of the fungal order Sordariales.</title>
        <authorList>
            <person name="Hensen N."/>
            <person name="Bonometti L."/>
            <person name="Westerberg I."/>
            <person name="Brannstrom I.O."/>
            <person name="Guillou S."/>
            <person name="Cros-Aarteil S."/>
            <person name="Calhoun S."/>
            <person name="Haridas S."/>
            <person name="Kuo A."/>
            <person name="Mondo S."/>
            <person name="Pangilinan J."/>
            <person name="Riley R."/>
            <person name="LaButti K."/>
            <person name="Andreopoulos B."/>
            <person name="Lipzen A."/>
            <person name="Chen C."/>
            <person name="Yan M."/>
            <person name="Daum C."/>
            <person name="Ng V."/>
            <person name="Clum A."/>
            <person name="Steindorff A."/>
            <person name="Ohm R.A."/>
            <person name="Martin F."/>
            <person name="Silar P."/>
            <person name="Natvig D.O."/>
            <person name="Lalanne C."/>
            <person name="Gautier V."/>
            <person name="Ament-Velasquez S.L."/>
            <person name="Kruys A."/>
            <person name="Hutchinson M.I."/>
            <person name="Powell A.J."/>
            <person name="Barry K."/>
            <person name="Miller A.N."/>
            <person name="Grigoriev I.V."/>
            <person name="Debuchy R."/>
            <person name="Gladieux P."/>
            <person name="Hiltunen Thoren M."/>
            <person name="Johannesson H."/>
        </authorList>
    </citation>
    <scope>NUCLEOTIDE SEQUENCE [LARGE SCALE GENOMIC DNA]</scope>
    <source>
        <strain evidence="2 3">FGSC 10403</strain>
    </source>
</reference>
<evidence type="ECO:0000313" key="2">
    <source>
        <dbReference type="EMBL" id="KAK3488769.1"/>
    </source>
</evidence>
<dbReference type="RefSeq" id="XP_062690476.1">
    <property type="nucleotide sequence ID" value="XM_062833116.1"/>
</dbReference>
<feature type="compositionally biased region" description="Acidic residues" evidence="1">
    <location>
        <begin position="506"/>
        <end position="523"/>
    </location>
</feature>
<proteinExistence type="predicted"/>
<accession>A0AAJ0I2X1</accession>
<dbReference type="GeneID" id="87870738"/>
<feature type="region of interest" description="Disordered" evidence="1">
    <location>
        <begin position="486"/>
        <end position="523"/>
    </location>
</feature>
<feature type="compositionally biased region" description="Low complexity" evidence="1">
    <location>
        <begin position="486"/>
        <end position="498"/>
    </location>
</feature>
<name>A0AAJ0I2X1_9PEZI</name>
<evidence type="ECO:0000313" key="3">
    <source>
        <dbReference type="Proteomes" id="UP001285908"/>
    </source>
</evidence>